<keyword evidence="8" id="KW-1133">Transmembrane helix</keyword>
<dbReference type="Proteomes" id="UP000053095">
    <property type="component" value="Unassembled WGS sequence"/>
</dbReference>
<keyword evidence="6" id="KW-0503">Monooxygenase</keyword>
<dbReference type="PANTHER" id="PTHR24305:SF234">
    <property type="entry name" value="CYTOCHROME P450"/>
    <property type="match status" value="1"/>
</dbReference>
<comment type="caution">
    <text evidence="9">The sequence shown here is derived from an EMBL/GenBank/DDBJ whole genome shotgun (WGS) entry which is preliminary data.</text>
</comment>
<sequence length="587" mass="66138">MHQGDRNQLAFLAVIGSLVLAAYFLLSRLYYLYFHPLASFPGPTNAATSRRWIYRVTDSGFPEEELEWLHKKHQTSALRIGPNELHITDVSKYKVIYSQANPFPKWGEFYEAFNSPHTVFTEVDAKMHKERRRLLNPVFSRAGVFKLEPIIHDKARTMIKKIDRLREKNDINVYDALRCLTTEVIMEFAFAKSANMLEEQETSFESWFLTAFDAVAGSLWKMQEFPLLRKVAGCLPDKVVERLDPQLVNVFRMLKYAESCLNHYEMHGNTTSHPVVFEDLSSLSHKNKVTEALDILIAGADTTASTLTAGMMHILSNPKIHTNLVNALGGVGAYSGNAEVFQLLELEKIEYLTACVKESLRVGMAVPGRLPRIVPHNAQPFVVDDKVIPPGSIVSISAYTMHTSEEIWGPDARIFNPDRWLKPESKSLDQYLCTFSKGSRKCIGQNVAFAEVTIVLAYFFRSFKMALPPGFQPPERKDKFTMECNPMQSIPIPKLHRLIESAQSPTLNRPAIGNVEDAEQESGAEISSSPESSGLVSMRGKGRTASFHDSSDVAPALLRTNINIHIHINGNSHIHRQFFPCILFVPD</sequence>
<dbReference type="InterPro" id="IPR036396">
    <property type="entry name" value="Cyt_P450_sf"/>
</dbReference>
<dbReference type="CDD" id="cd11062">
    <property type="entry name" value="CYP58-like"/>
    <property type="match status" value="1"/>
</dbReference>
<feature type="binding site" description="axial binding residue" evidence="5">
    <location>
        <position position="442"/>
    </location>
    <ligand>
        <name>heme</name>
        <dbReference type="ChEBI" id="CHEBI:30413"/>
    </ligand>
    <ligandPart>
        <name>Fe</name>
        <dbReference type="ChEBI" id="CHEBI:18248"/>
    </ligandPart>
</feature>
<reference evidence="10" key="1">
    <citation type="journal article" date="2015" name="Genome Announc.">
        <title>Draft genome sequence of Talaromyces cellulolyticus strain Y-94, a source of lignocellulosic biomass-degrading enzymes.</title>
        <authorList>
            <person name="Fujii T."/>
            <person name="Koike H."/>
            <person name="Sawayama S."/>
            <person name="Yano S."/>
            <person name="Inoue H."/>
        </authorList>
    </citation>
    <scope>NUCLEOTIDE SEQUENCE [LARGE SCALE GENOMIC DNA]</scope>
    <source>
        <strain evidence="10">Y-94</strain>
    </source>
</reference>
<dbReference type="PRINTS" id="PR00385">
    <property type="entry name" value="P450"/>
</dbReference>
<keyword evidence="2 5" id="KW-0479">Metal-binding</keyword>
<dbReference type="GO" id="GO:0020037">
    <property type="term" value="F:heme binding"/>
    <property type="evidence" value="ECO:0007669"/>
    <property type="project" value="InterPro"/>
</dbReference>
<organism evidence="9 10">
    <name type="scientific">Talaromyces pinophilus</name>
    <name type="common">Penicillium pinophilum</name>
    <dbReference type="NCBI Taxonomy" id="128442"/>
    <lineage>
        <taxon>Eukaryota</taxon>
        <taxon>Fungi</taxon>
        <taxon>Dikarya</taxon>
        <taxon>Ascomycota</taxon>
        <taxon>Pezizomycotina</taxon>
        <taxon>Eurotiomycetes</taxon>
        <taxon>Eurotiomycetidae</taxon>
        <taxon>Eurotiales</taxon>
        <taxon>Trichocomaceae</taxon>
        <taxon>Talaromyces</taxon>
        <taxon>Talaromyces sect. Talaromyces</taxon>
    </lineage>
</organism>
<evidence type="ECO:0000313" key="10">
    <source>
        <dbReference type="Proteomes" id="UP000053095"/>
    </source>
</evidence>
<dbReference type="PROSITE" id="PS00086">
    <property type="entry name" value="CYTOCHROME_P450"/>
    <property type="match status" value="1"/>
</dbReference>
<dbReference type="InterPro" id="IPR001128">
    <property type="entry name" value="Cyt_P450"/>
</dbReference>
<name>A0A6N4SLE4_TALPI</name>
<keyword evidence="8" id="KW-0812">Transmembrane</keyword>
<keyword evidence="5 6" id="KW-0349">Heme</keyword>
<comment type="cofactor">
    <cofactor evidence="1 5">
        <name>heme</name>
        <dbReference type="ChEBI" id="CHEBI:30413"/>
    </cofactor>
</comment>
<feature type="region of interest" description="Disordered" evidence="7">
    <location>
        <begin position="517"/>
        <end position="548"/>
    </location>
</feature>
<dbReference type="Gene3D" id="1.10.630.10">
    <property type="entry name" value="Cytochrome P450"/>
    <property type="match status" value="1"/>
</dbReference>
<evidence type="ECO:0000256" key="4">
    <source>
        <dbReference type="ARBA" id="ARBA00023004"/>
    </source>
</evidence>
<keyword evidence="4 5" id="KW-0408">Iron</keyword>
<dbReference type="InterPro" id="IPR050121">
    <property type="entry name" value="Cytochrome_P450_monoxygenase"/>
</dbReference>
<evidence type="ECO:0000256" key="5">
    <source>
        <dbReference type="PIRSR" id="PIRSR602401-1"/>
    </source>
</evidence>
<evidence type="ECO:0000256" key="1">
    <source>
        <dbReference type="ARBA" id="ARBA00001971"/>
    </source>
</evidence>
<evidence type="ECO:0000256" key="8">
    <source>
        <dbReference type="SAM" id="Phobius"/>
    </source>
</evidence>
<evidence type="ECO:0000256" key="3">
    <source>
        <dbReference type="ARBA" id="ARBA00023002"/>
    </source>
</evidence>
<proteinExistence type="inferred from homology"/>
<dbReference type="AlphaFoldDB" id="A0A6N4SLE4"/>
<dbReference type="SUPFAM" id="SSF48264">
    <property type="entry name" value="Cytochrome P450"/>
    <property type="match status" value="1"/>
</dbReference>
<dbReference type="GO" id="GO:0005506">
    <property type="term" value="F:iron ion binding"/>
    <property type="evidence" value="ECO:0007669"/>
    <property type="project" value="InterPro"/>
</dbReference>
<keyword evidence="8" id="KW-0472">Membrane</keyword>
<dbReference type="GO" id="GO:0016705">
    <property type="term" value="F:oxidoreductase activity, acting on paired donors, with incorporation or reduction of molecular oxygen"/>
    <property type="evidence" value="ECO:0007669"/>
    <property type="project" value="InterPro"/>
</dbReference>
<protein>
    <recommendedName>
        <fullName evidence="11">Cytochrome P450</fullName>
    </recommendedName>
</protein>
<dbReference type="PANTHER" id="PTHR24305">
    <property type="entry name" value="CYTOCHROME P450"/>
    <property type="match status" value="1"/>
</dbReference>
<evidence type="ECO:0000256" key="2">
    <source>
        <dbReference type="ARBA" id="ARBA00022723"/>
    </source>
</evidence>
<comment type="similarity">
    <text evidence="6">Belongs to the cytochrome P450 family.</text>
</comment>
<accession>A0A6N4SLE4</accession>
<dbReference type="GO" id="GO:0004497">
    <property type="term" value="F:monooxygenase activity"/>
    <property type="evidence" value="ECO:0007669"/>
    <property type="project" value="UniProtKB-KW"/>
</dbReference>
<evidence type="ECO:0008006" key="11">
    <source>
        <dbReference type="Google" id="ProtNLM"/>
    </source>
</evidence>
<dbReference type="Pfam" id="PF00067">
    <property type="entry name" value="p450"/>
    <property type="match status" value="1"/>
</dbReference>
<feature type="transmembrane region" description="Helical" evidence="8">
    <location>
        <begin position="9"/>
        <end position="33"/>
    </location>
</feature>
<dbReference type="InterPro" id="IPR017972">
    <property type="entry name" value="Cyt_P450_CS"/>
</dbReference>
<keyword evidence="10" id="KW-1185">Reference proteome</keyword>
<feature type="compositionally biased region" description="Low complexity" evidence="7">
    <location>
        <begin position="523"/>
        <end position="537"/>
    </location>
</feature>
<dbReference type="PRINTS" id="PR00463">
    <property type="entry name" value="EP450I"/>
</dbReference>
<evidence type="ECO:0000313" key="9">
    <source>
        <dbReference type="EMBL" id="GAM40542.1"/>
    </source>
</evidence>
<evidence type="ECO:0000256" key="6">
    <source>
        <dbReference type="RuleBase" id="RU000461"/>
    </source>
</evidence>
<gene>
    <name evidence="9" type="ORF">TCE0_039f12970</name>
</gene>
<evidence type="ECO:0000256" key="7">
    <source>
        <dbReference type="SAM" id="MobiDB-lite"/>
    </source>
</evidence>
<dbReference type="InterPro" id="IPR002401">
    <property type="entry name" value="Cyt_P450_E_grp-I"/>
</dbReference>
<keyword evidence="3 6" id="KW-0560">Oxidoreductase</keyword>
<dbReference type="EMBL" id="DF933835">
    <property type="protein sequence ID" value="GAM40542.1"/>
    <property type="molecule type" value="Genomic_DNA"/>
</dbReference>